<gene>
    <name evidence="4" type="ORF">C3K47_10880</name>
</gene>
<proteinExistence type="inferred from homology"/>
<name>A0A2S5A0Z1_9SPHI</name>
<accession>A0A2S5A0Z1</accession>
<dbReference type="OrthoDB" id="9811413at2"/>
<evidence type="ECO:0000313" key="4">
    <source>
        <dbReference type="EMBL" id="POY36251.1"/>
    </source>
</evidence>
<keyword evidence="2 3" id="KW-0479">Metal-binding</keyword>
<dbReference type="Proteomes" id="UP000236893">
    <property type="component" value="Unassembled WGS sequence"/>
</dbReference>
<evidence type="ECO:0000256" key="2">
    <source>
        <dbReference type="ARBA" id="ARBA00022723"/>
    </source>
</evidence>
<dbReference type="Pfam" id="PF05163">
    <property type="entry name" value="DinB"/>
    <property type="match status" value="1"/>
</dbReference>
<sequence length="151" mass="17992">MKAYFQRLYQYENWANGRIIETLKKLDTPPERSLLLLAHLLIAQREWLHRILKKSTTDKFWLLYDLEKSEELFKSNNEEWSHFFLTIQDDDLTVPFHYKNSKGEQFDSPMADILTHLLAHSNYHRGQIIDSIKGLIEPLPNTDFIVFSRNP</sequence>
<feature type="binding site" evidence="3">
    <location>
        <position position="120"/>
    </location>
    <ligand>
        <name>a divalent metal cation</name>
        <dbReference type="ChEBI" id="CHEBI:60240"/>
    </ligand>
</feature>
<dbReference type="PANTHER" id="PTHR37302:SF3">
    <property type="entry name" value="DAMAGE-INDUCIBLE PROTEIN DINB"/>
    <property type="match status" value="1"/>
</dbReference>
<dbReference type="RefSeq" id="WP_103789170.1">
    <property type="nucleotide sequence ID" value="NZ_PQVF01000007.1"/>
</dbReference>
<dbReference type="PANTHER" id="PTHR37302">
    <property type="entry name" value="SLR1116 PROTEIN"/>
    <property type="match status" value="1"/>
</dbReference>
<dbReference type="Gene3D" id="1.20.120.450">
    <property type="entry name" value="dinb family like domain"/>
    <property type="match status" value="1"/>
</dbReference>
<dbReference type="GO" id="GO:0046872">
    <property type="term" value="F:metal ion binding"/>
    <property type="evidence" value="ECO:0007669"/>
    <property type="project" value="UniProtKB-KW"/>
</dbReference>
<evidence type="ECO:0000256" key="1">
    <source>
        <dbReference type="ARBA" id="ARBA00008635"/>
    </source>
</evidence>
<feature type="binding site" evidence="3">
    <location>
        <position position="39"/>
    </location>
    <ligand>
        <name>a divalent metal cation</name>
        <dbReference type="ChEBI" id="CHEBI:60240"/>
    </ligand>
</feature>
<dbReference type="InterPro" id="IPR007837">
    <property type="entry name" value="DinB"/>
</dbReference>
<reference evidence="4 5" key="1">
    <citation type="submission" date="2018-01" db="EMBL/GenBank/DDBJ databases">
        <authorList>
            <person name="Gaut B.S."/>
            <person name="Morton B.R."/>
            <person name="Clegg M.T."/>
            <person name="Duvall M.R."/>
        </authorList>
    </citation>
    <scope>NUCLEOTIDE SEQUENCE [LARGE SCALE GENOMIC DNA]</scope>
    <source>
        <strain evidence="4 5">HR-AV</strain>
    </source>
</reference>
<comment type="similarity">
    <text evidence="1">Belongs to the DinB family.</text>
</comment>
<comment type="caution">
    <text evidence="4">The sequence shown here is derived from an EMBL/GenBank/DDBJ whole genome shotgun (WGS) entry which is preliminary data.</text>
</comment>
<dbReference type="InterPro" id="IPR034660">
    <property type="entry name" value="DinB/YfiT-like"/>
</dbReference>
<keyword evidence="5" id="KW-1185">Reference proteome</keyword>
<dbReference type="SUPFAM" id="SSF109854">
    <property type="entry name" value="DinB/YfiT-like putative metalloenzymes"/>
    <property type="match status" value="1"/>
</dbReference>
<evidence type="ECO:0000313" key="5">
    <source>
        <dbReference type="Proteomes" id="UP000236893"/>
    </source>
</evidence>
<protein>
    <submittedName>
        <fullName evidence="4">Damage-inducible protein DinB</fullName>
    </submittedName>
</protein>
<evidence type="ECO:0000256" key="3">
    <source>
        <dbReference type="PIRSR" id="PIRSR607837-1"/>
    </source>
</evidence>
<dbReference type="AlphaFoldDB" id="A0A2S5A0Z1"/>
<dbReference type="EMBL" id="PQVF01000007">
    <property type="protein sequence ID" value="POY36251.1"/>
    <property type="molecule type" value="Genomic_DNA"/>
</dbReference>
<organism evidence="4 5">
    <name type="scientific">Solitalea longa</name>
    <dbReference type="NCBI Taxonomy" id="2079460"/>
    <lineage>
        <taxon>Bacteria</taxon>
        <taxon>Pseudomonadati</taxon>
        <taxon>Bacteroidota</taxon>
        <taxon>Sphingobacteriia</taxon>
        <taxon>Sphingobacteriales</taxon>
        <taxon>Sphingobacteriaceae</taxon>
        <taxon>Solitalea</taxon>
    </lineage>
</organism>
<feature type="binding site" evidence="3">
    <location>
        <position position="124"/>
    </location>
    <ligand>
        <name>a divalent metal cation</name>
        <dbReference type="ChEBI" id="CHEBI:60240"/>
    </ligand>
</feature>